<dbReference type="EMBL" id="UINC01097732">
    <property type="protein sequence ID" value="SVC55693.1"/>
    <property type="molecule type" value="Genomic_DNA"/>
</dbReference>
<proteinExistence type="predicted"/>
<name>A0A382N3G1_9ZZZZ</name>
<reference evidence="2" key="1">
    <citation type="submission" date="2018-05" db="EMBL/GenBank/DDBJ databases">
        <authorList>
            <person name="Lanie J.A."/>
            <person name="Ng W.-L."/>
            <person name="Kazmierczak K.M."/>
            <person name="Andrzejewski T.M."/>
            <person name="Davidsen T.M."/>
            <person name="Wayne K.J."/>
            <person name="Tettelin H."/>
            <person name="Glass J.I."/>
            <person name="Rusch D."/>
            <person name="Podicherti R."/>
            <person name="Tsui H.-C.T."/>
            <person name="Winkler M.E."/>
        </authorList>
    </citation>
    <scope>NUCLEOTIDE SEQUENCE</scope>
</reference>
<keyword evidence="1" id="KW-1133">Transmembrane helix</keyword>
<gene>
    <name evidence="2" type="ORF">METZ01_LOCUS308547</name>
</gene>
<organism evidence="2">
    <name type="scientific">marine metagenome</name>
    <dbReference type="NCBI Taxonomy" id="408172"/>
    <lineage>
        <taxon>unclassified sequences</taxon>
        <taxon>metagenomes</taxon>
        <taxon>ecological metagenomes</taxon>
    </lineage>
</organism>
<keyword evidence="1" id="KW-0472">Membrane</keyword>
<keyword evidence="1" id="KW-0812">Transmembrane</keyword>
<feature type="non-terminal residue" evidence="2">
    <location>
        <position position="65"/>
    </location>
</feature>
<evidence type="ECO:0000313" key="2">
    <source>
        <dbReference type="EMBL" id="SVC55693.1"/>
    </source>
</evidence>
<evidence type="ECO:0000256" key="1">
    <source>
        <dbReference type="SAM" id="Phobius"/>
    </source>
</evidence>
<accession>A0A382N3G1</accession>
<feature type="transmembrane region" description="Helical" evidence="1">
    <location>
        <begin position="31"/>
        <end position="50"/>
    </location>
</feature>
<sequence length="65" mass="6994">MTDKDKIPARISASEILKSAFVDAADARLPLWIPIPGLVITLIFGTFMGLTGESDHAKLILSTII</sequence>
<dbReference type="AlphaFoldDB" id="A0A382N3G1"/>
<protein>
    <submittedName>
        <fullName evidence="2">Uncharacterized protein</fullName>
    </submittedName>
</protein>